<dbReference type="Proteomes" id="UP001286313">
    <property type="component" value="Unassembled WGS sequence"/>
</dbReference>
<dbReference type="Gene3D" id="3.20.20.140">
    <property type="entry name" value="Metal-dependent hydrolases"/>
    <property type="match status" value="1"/>
</dbReference>
<evidence type="ECO:0000256" key="4">
    <source>
        <dbReference type="ARBA" id="ARBA00022723"/>
    </source>
</evidence>
<evidence type="ECO:0000256" key="7">
    <source>
        <dbReference type="ARBA" id="ARBA00022842"/>
    </source>
</evidence>
<keyword evidence="7" id="KW-0460">Magnesium</keyword>
<sequence length="381" mass="43056">MNLLGTLMEASLSGLWDSIVQTLTKTSLHNIFFLHLKFRLRANMATSENKQESGIEDLEEEMESLLSSENYIIVDIGANLTNKKFTRDLDSVVSRARDAGVHKIMVTGTTVQSSKEALRLTRLYPESLYSTAGVHPHEAKSWEAETESELRELLASQEVVAVGECGLDFNRNFSPQDIQLEVFEKQVSLACELKKPLFIHERDAHKEVLEVLGRHKERLPSVVIHCFTGDATMAAAYLKQGCYIGLTGYVWKDKSEDGVRRILEDGVVPLDRLLVETDSPFMYPNTRASKLPPYVKEALTERSLTFLHRYCTFQRNEPCSLPVTIEMIAAYMKKKSEQVALQTTFNALKFDALQFVILFCFSMKVSTLCSQTANQKLIIVV</sequence>
<dbReference type="CDD" id="cd01310">
    <property type="entry name" value="TatD_DNAse"/>
    <property type="match status" value="1"/>
</dbReference>
<dbReference type="PANTHER" id="PTHR10060:SF15">
    <property type="entry name" value="DEOXYRIBONUCLEASE TATDN1"/>
    <property type="match status" value="1"/>
</dbReference>
<evidence type="ECO:0000256" key="6">
    <source>
        <dbReference type="ARBA" id="ARBA00022839"/>
    </source>
</evidence>
<protein>
    <recommendedName>
        <fullName evidence="8">Deoxyribonuclease TATDN1</fullName>
    </recommendedName>
</protein>
<name>A0AAE1GLF3_PETCI</name>
<keyword evidence="5" id="KW-0378">Hydrolase</keyword>
<comment type="caution">
    <text evidence="10">The sequence shown here is derived from an EMBL/GenBank/DDBJ whole genome shotgun (WGS) entry which is preliminary data.</text>
</comment>
<dbReference type="GO" id="GO:0046872">
    <property type="term" value="F:metal ion binding"/>
    <property type="evidence" value="ECO:0007669"/>
    <property type="project" value="UniProtKB-KW"/>
</dbReference>
<keyword evidence="6" id="KW-0269">Exonuclease</keyword>
<dbReference type="AlphaFoldDB" id="A0AAE1GLF3"/>
<accession>A0AAE1GLF3</accession>
<keyword evidence="11" id="KW-1185">Reference proteome</keyword>
<reference evidence="10" key="1">
    <citation type="submission" date="2023-10" db="EMBL/GenBank/DDBJ databases">
        <title>Genome assemblies of two species of porcelain crab, Petrolisthes cinctipes and Petrolisthes manimaculis (Anomura: Porcellanidae).</title>
        <authorList>
            <person name="Angst P."/>
        </authorList>
    </citation>
    <scope>NUCLEOTIDE SEQUENCE</scope>
    <source>
        <strain evidence="10">PB745_01</strain>
        <tissue evidence="10">Gill</tissue>
    </source>
</reference>
<evidence type="ECO:0000313" key="10">
    <source>
        <dbReference type="EMBL" id="KAK3895169.1"/>
    </source>
</evidence>
<keyword evidence="2" id="KW-0963">Cytoplasm</keyword>
<evidence type="ECO:0000256" key="9">
    <source>
        <dbReference type="ARBA" id="ARBA00045223"/>
    </source>
</evidence>
<dbReference type="PANTHER" id="PTHR10060">
    <property type="entry name" value="TATD FAMILY DEOXYRIBONUCLEASE"/>
    <property type="match status" value="1"/>
</dbReference>
<keyword evidence="4" id="KW-0479">Metal-binding</keyword>
<dbReference type="InterPro" id="IPR050891">
    <property type="entry name" value="TatD-type_Hydrolase"/>
</dbReference>
<dbReference type="InterPro" id="IPR032466">
    <property type="entry name" value="Metal_Hydrolase"/>
</dbReference>
<dbReference type="GO" id="GO:0005829">
    <property type="term" value="C:cytosol"/>
    <property type="evidence" value="ECO:0007669"/>
    <property type="project" value="TreeGrafter"/>
</dbReference>
<dbReference type="SUPFAM" id="SSF51556">
    <property type="entry name" value="Metallo-dependent hydrolases"/>
    <property type="match status" value="1"/>
</dbReference>
<dbReference type="FunFam" id="3.20.20.140:FF:000018">
    <property type="entry name" value="3'-5' ssDNA/RNA exonuclease TatD"/>
    <property type="match status" value="1"/>
</dbReference>
<dbReference type="Pfam" id="PF01026">
    <property type="entry name" value="TatD_DNase"/>
    <property type="match status" value="1"/>
</dbReference>
<dbReference type="GO" id="GO:0008310">
    <property type="term" value="F:single-stranded DNA 3'-5' DNA exonuclease activity"/>
    <property type="evidence" value="ECO:0007669"/>
    <property type="project" value="TreeGrafter"/>
</dbReference>
<evidence type="ECO:0000256" key="3">
    <source>
        <dbReference type="ARBA" id="ARBA00022722"/>
    </source>
</evidence>
<comment type="similarity">
    <text evidence="1">Belongs to the metallo-dependent hydrolases superfamily. TatD-type hydrolase family.</text>
</comment>
<evidence type="ECO:0000256" key="2">
    <source>
        <dbReference type="ARBA" id="ARBA00022490"/>
    </source>
</evidence>
<evidence type="ECO:0000256" key="5">
    <source>
        <dbReference type="ARBA" id="ARBA00022801"/>
    </source>
</evidence>
<keyword evidence="3" id="KW-0540">Nuclease</keyword>
<comment type="function">
    <text evidence="9">Deoxyribonuclease which catalyzes (in vitro) the decatenation of kinetoplast DNA, which are circular DNA catenated to each other, producing linear DNA molecules. Plays an important role in chromosomal segregation and cell cycle progression during eye development probably via its DNA decatenation activity.</text>
</comment>
<proteinExistence type="inferred from homology"/>
<organism evidence="10 11">
    <name type="scientific">Petrolisthes cinctipes</name>
    <name type="common">Flat porcelain crab</name>
    <dbReference type="NCBI Taxonomy" id="88211"/>
    <lineage>
        <taxon>Eukaryota</taxon>
        <taxon>Metazoa</taxon>
        <taxon>Ecdysozoa</taxon>
        <taxon>Arthropoda</taxon>
        <taxon>Crustacea</taxon>
        <taxon>Multicrustacea</taxon>
        <taxon>Malacostraca</taxon>
        <taxon>Eumalacostraca</taxon>
        <taxon>Eucarida</taxon>
        <taxon>Decapoda</taxon>
        <taxon>Pleocyemata</taxon>
        <taxon>Anomura</taxon>
        <taxon>Galatheoidea</taxon>
        <taxon>Porcellanidae</taxon>
        <taxon>Petrolisthes</taxon>
    </lineage>
</organism>
<gene>
    <name evidence="10" type="ORF">Pcinc_001103</name>
</gene>
<evidence type="ECO:0000256" key="1">
    <source>
        <dbReference type="ARBA" id="ARBA00009275"/>
    </source>
</evidence>
<dbReference type="InterPro" id="IPR001130">
    <property type="entry name" value="TatD-like"/>
</dbReference>
<evidence type="ECO:0000256" key="8">
    <source>
        <dbReference type="ARBA" id="ARBA00039767"/>
    </source>
</evidence>
<dbReference type="EMBL" id="JAWQEG010000063">
    <property type="protein sequence ID" value="KAK3895169.1"/>
    <property type="molecule type" value="Genomic_DNA"/>
</dbReference>
<evidence type="ECO:0000313" key="11">
    <source>
        <dbReference type="Proteomes" id="UP001286313"/>
    </source>
</evidence>